<organism evidence="2 3">
    <name type="scientific">Parasutterella muris</name>
    <dbReference type="NCBI Taxonomy" id="2565572"/>
    <lineage>
        <taxon>Bacteria</taxon>
        <taxon>Pseudomonadati</taxon>
        <taxon>Pseudomonadota</taxon>
        <taxon>Betaproteobacteria</taxon>
        <taxon>Burkholderiales</taxon>
        <taxon>Sutterellaceae</taxon>
        <taxon>Parasutterella</taxon>
    </lineage>
</organism>
<proteinExistence type="predicted"/>
<dbReference type="InterPro" id="IPR036390">
    <property type="entry name" value="WH_DNA-bd_sf"/>
</dbReference>
<protein>
    <recommendedName>
        <fullName evidence="1">Adenylyltransferase SoFic-like C-terminal domain-containing protein</fullName>
    </recommendedName>
</protein>
<sequence length="396" mass="45052">MHFQEIRQAASQGTISLPPPSNSEGLENELILKTCLKVVRELSDFRYSFATSRIPETSSRLMTIVEAKNQLMKRDHQVSLSDYFLSEIVPNPGVESLVLLDDYVKALTVGAESAPFSPVSVKTIIQIANQFPADQITWRQNKDIGERLLAPDTFPDSKAVQFELVRWDNYCRTPNDLDPLVHSLLCNLYFMAIAPLSRHNERIGQILLQLSLMGRDLNSPAPCIQLGKALVTNAHFGIEERLYGLRTRQWSPYLQYMLRTLLKATSMSIELLRSIDRLYNQTEDYLKNIGLSSHIAFLPAIFMHPACRTGELSSYINTRRQVASHILNDLAHANILSRTEDGRDRVFYNKRLIELLESDNYSFTPLPTAITPFIPLYQKGTPGRQRKSLKEEPAEE</sequence>
<reference evidence="2 3" key="1">
    <citation type="submission" date="2019-12" db="EMBL/GenBank/DDBJ databases">
        <title>Microbes associate with the intestines of laboratory mice.</title>
        <authorList>
            <person name="Navarre W."/>
            <person name="Wong E."/>
        </authorList>
    </citation>
    <scope>NUCLEOTIDE SEQUENCE [LARGE SCALE GENOMIC DNA]</scope>
    <source>
        <strain evidence="2 3">NM82_D38</strain>
    </source>
</reference>
<dbReference type="RefSeq" id="WP_160335950.1">
    <property type="nucleotide sequence ID" value="NZ_CALPCR010000029.1"/>
</dbReference>
<evidence type="ECO:0000313" key="2">
    <source>
        <dbReference type="EMBL" id="MVX57531.1"/>
    </source>
</evidence>
<dbReference type="Proteomes" id="UP000472580">
    <property type="component" value="Unassembled WGS sequence"/>
</dbReference>
<dbReference type="InterPro" id="IPR036597">
    <property type="entry name" value="Fido-like_dom_sf"/>
</dbReference>
<dbReference type="InterPro" id="IPR048770">
    <property type="entry name" value="SoFic-like_C"/>
</dbReference>
<keyword evidence="3" id="KW-1185">Reference proteome</keyword>
<feature type="domain" description="Adenylyltransferase SoFic-like C-terminal" evidence="1">
    <location>
        <begin position="300"/>
        <end position="352"/>
    </location>
</feature>
<dbReference type="OrthoDB" id="9156592at2"/>
<accession>A0A6L6YPL0</accession>
<evidence type="ECO:0000259" key="1">
    <source>
        <dbReference type="Pfam" id="PF21248"/>
    </source>
</evidence>
<evidence type="ECO:0000313" key="3">
    <source>
        <dbReference type="Proteomes" id="UP000472580"/>
    </source>
</evidence>
<comment type="caution">
    <text evidence="2">The sequence shown here is derived from an EMBL/GenBank/DDBJ whole genome shotgun (WGS) entry which is preliminary data.</text>
</comment>
<dbReference type="Gene3D" id="1.10.3290.10">
    <property type="entry name" value="Fido-like domain"/>
    <property type="match status" value="1"/>
</dbReference>
<dbReference type="EMBL" id="WSRP01000034">
    <property type="protein sequence ID" value="MVX57531.1"/>
    <property type="molecule type" value="Genomic_DNA"/>
</dbReference>
<dbReference type="SUPFAM" id="SSF46785">
    <property type="entry name" value="Winged helix' DNA-binding domain"/>
    <property type="match status" value="1"/>
</dbReference>
<dbReference type="Pfam" id="PF21248">
    <property type="entry name" value="SoFic-like_C"/>
    <property type="match status" value="1"/>
</dbReference>
<name>A0A6L6YPL0_9BURK</name>
<gene>
    <name evidence="2" type="ORF">E5987_10025</name>
</gene>
<dbReference type="AlphaFoldDB" id="A0A6L6YPL0"/>